<dbReference type="Proteomes" id="UP000053831">
    <property type="component" value="Unassembled WGS sequence"/>
</dbReference>
<protein>
    <recommendedName>
        <fullName evidence="4">Maintenance of telomere capping protein 4</fullName>
    </recommendedName>
</protein>
<evidence type="ECO:0000313" key="3">
    <source>
        <dbReference type="Proteomes" id="UP000053831"/>
    </source>
</evidence>
<keyword evidence="3" id="KW-1185">Reference proteome</keyword>
<evidence type="ECO:0008006" key="4">
    <source>
        <dbReference type="Google" id="ProtNLM"/>
    </source>
</evidence>
<evidence type="ECO:0000313" key="2">
    <source>
        <dbReference type="EMBL" id="KOS19073.1"/>
    </source>
</evidence>
<dbReference type="PANTHER" id="PTHR38426">
    <property type="entry name" value="MAINTENANCE OF TELOMERE CAPPING PROTEIN 4"/>
    <property type="match status" value="1"/>
</dbReference>
<reference evidence="2 3" key="1">
    <citation type="submission" date="2015-07" db="EMBL/GenBank/DDBJ databases">
        <title>The genome of the fungus Escovopsis weberi, a specialized disease agent of ant agriculture.</title>
        <authorList>
            <person name="de Man T.J."/>
            <person name="Stajich J.E."/>
            <person name="Kubicek C.P."/>
            <person name="Chenthamara K."/>
            <person name="Atanasova L."/>
            <person name="Druzhinina I.S."/>
            <person name="Birnbaum S."/>
            <person name="Barribeau S.M."/>
            <person name="Teiling C."/>
            <person name="Suen G."/>
            <person name="Currie C."/>
            <person name="Gerardo N.M."/>
        </authorList>
    </citation>
    <scope>NUCLEOTIDE SEQUENCE [LARGE SCALE GENOMIC DNA]</scope>
</reference>
<feature type="region of interest" description="Disordered" evidence="1">
    <location>
        <begin position="271"/>
        <end position="290"/>
    </location>
</feature>
<feature type="compositionally biased region" description="Polar residues" evidence="1">
    <location>
        <begin position="432"/>
        <end position="442"/>
    </location>
</feature>
<proteinExistence type="predicted"/>
<feature type="compositionally biased region" description="Polar residues" evidence="1">
    <location>
        <begin position="246"/>
        <end position="255"/>
    </location>
</feature>
<dbReference type="AlphaFoldDB" id="A0A0M9VTR0"/>
<feature type="region of interest" description="Disordered" evidence="1">
    <location>
        <begin position="296"/>
        <end position="384"/>
    </location>
</feature>
<accession>A0A0M9VTR0</accession>
<comment type="caution">
    <text evidence="2">The sequence shown here is derived from an EMBL/GenBank/DDBJ whole genome shotgun (WGS) entry which is preliminary data.</text>
</comment>
<gene>
    <name evidence="2" type="ORF">ESCO_000357</name>
</gene>
<feature type="compositionally biased region" description="Polar residues" evidence="1">
    <location>
        <begin position="336"/>
        <end position="353"/>
    </location>
</feature>
<feature type="region of interest" description="Disordered" evidence="1">
    <location>
        <begin position="502"/>
        <end position="534"/>
    </location>
</feature>
<dbReference type="InterPro" id="IPR038769">
    <property type="entry name" value="MTC4"/>
</dbReference>
<feature type="region of interest" description="Disordered" evidence="1">
    <location>
        <begin position="219"/>
        <end position="255"/>
    </location>
</feature>
<feature type="region of interest" description="Disordered" evidence="1">
    <location>
        <begin position="592"/>
        <end position="615"/>
    </location>
</feature>
<dbReference type="PANTHER" id="PTHR38426:SF1">
    <property type="entry name" value="MAINTENANCE OF TELOMERE CAPPING PROTEIN 4"/>
    <property type="match status" value="1"/>
</dbReference>
<sequence length="870" mass="97423">MLGRQYNPLQYVRNRKVRARERQTIDGERQGFGDVTDVKSWVDSVSSQMSLAGTSLLQGRISIPIFPGAEEVYNQDSAVSLARTASAPRGRRPRVDWFVEPCDMIADAYWLEKDRHKDLIEDRHWRKIFPTPLAELNRTMPVSGEEDSLGRPSLLLPRFAEQHESGLDEGESGLTKIRTDVTHNSAKERAKQKLQHFRDGFHHRHSPSVHAHDLLRLKKGSSSDLSDSDEDTGNEGKKRSRPSRKGTISSDSNDLLQKQMLEMLAREAMENELEEVPESPELGMVTSSDRQLIPKASGRFASRRGSLADYSDSEPKYALGKSHSESSARRGPHANYLSTSSAGNQSSNVNSPEQRPAKPLIVEPAGQPEPLPPLSRSASPVRKPLDKIKRILRDKSNELIDLHAERAEDEGDSRISRSRSQSGAGFGKQSRRQPSPNGNFLSPNLDGTKAQRINSKRPKADEAVGLRGMFKGPRIDTVIRDSVFRLGDKLGDKIWKREATTESPDLDATSDSDNDKAKRASPLALSRKASGKIQHGRAYMKKHFLDSMPQFQHAPDNNRLAHVRLIDPLKAPSPDDCNGAAAPYLPTTCKPCSDESDVSETESSPGALEAAQSAPKCLKPALTTTRPCETGRPLFSHWSPADRGAVKPLALSRREVARMRTLILSSGIKAREIHRRALEQHRPFSRANLAANSGAVKQEPGGLPWSEILELGPKHPELLRRQVPLHQTYPFAAQALSVAIQSWGHKWQLAAGRFTSVTSVELGNRAWDVRTLLVEDLSEMTRKAADEADETSRDLALGQPLKIKHVVDTIEKMLRKRRRRFRWIRRGMWLTVEWLLVGLMWYVWFMVMILRIFLGVGRGVFGCVKWLLWL</sequence>
<evidence type="ECO:0000256" key="1">
    <source>
        <dbReference type="SAM" id="MobiDB-lite"/>
    </source>
</evidence>
<name>A0A0M9VTR0_ESCWE</name>
<dbReference type="STRING" id="150374.A0A0M9VTR0"/>
<dbReference type="OrthoDB" id="5402622at2759"/>
<dbReference type="EMBL" id="LGSR01000020">
    <property type="protein sequence ID" value="KOS19073.1"/>
    <property type="molecule type" value="Genomic_DNA"/>
</dbReference>
<organism evidence="2 3">
    <name type="scientific">Escovopsis weberi</name>
    <dbReference type="NCBI Taxonomy" id="150374"/>
    <lineage>
        <taxon>Eukaryota</taxon>
        <taxon>Fungi</taxon>
        <taxon>Dikarya</taxon>
        <taxon>Ascomycota</taxon>
        <taxon>Pezizomycotina</taxon>
        <taxon>Sordariomycetes</taxon>
        <taxon>Hypocreomycetidae</taxon>
        <taxon>Hypocreales</taxon>
        <taxon>Hypocreaceae</taxon>
        <taxon>Escovopsis</taxon>
    </lineage>
</organism>
<feature type="region of interest" description="Disordered" evidence="1">
    <location>
        <begin position="403"/>
        <end position="465"/>
    </location>
</feature>